<dbReference type="PANTHER" id="PTHR37813">
    <property type="entry name" value="FELS-2 PROPHAGE PROTEIN"/>
    <property type="match status" value="1"/>
</dbReference>
<dbReference type="EMBL" id="JACHJW010000001">
    <property type="protein sequence ID" value="MBB4958956.1"/>
    <property type="molecule type" value="Genomic_DNA"/>
</dbReference>
<keyword evidence="4" id="KW-1185">Reference proteome</keyword>
<feature type="domain" description="Phage tail tape measure protein" evidence="2">
    <location>
        <begin position="95"/>
        <end position="294"/>
    </location>
</feature>
<proteinExistence type="predicted"/>
<evidence type="ECO:0000256" key="1">
    <source>
        <dbReference type="ARBA" id="ARBA00022612"/>
    </source>
</evidence>
<organism evidence="3 4">
    <name type="scientific">Micromonospora polyrhachis</name>
    <dbReference type="NCBI Taxonomy" id="1282883"/>
    <lineage>
        <taxon>Bacteria</taxon>
        <taxon>Bacillati</taxon>
        <taxon>Actinomycetota</taxon>
        <taxon>Actinomycetes</taxon>
        <taxon>Micromonosporales</taxon>
        <taxon>Micromonosporaceae</taxon>
        <taxon>Micromonospora</taxon>
    </lineage>
</organism>
<sequence length="937" mass="95943">MALRTVGVRLQAEVAGYMAGLRQARSATRDFVAELDKAARAGRLDAVADQAGQLGLGLVAGFGLAVAASARFEKQLSAVEAATHASASEMEQLRAAALEAGKDTAYSATEAAAAVEELAKAGVETSDILGGGLSGALDLAAAGQMEVAEAAETAASAMTQFGLAGSQVPHVADLLAAGAGKAQGSVHDMGMALNQAGLVSAQMGLSIEDTVGTLTSFASAGLLGSDAGTSLKTALLMLANPTDKAAGLMEELGIQVYDSSGQFVGITALAGQLKTQLGGLTQEQRNSALATIFGADAIRAASILYEQGADGIQTWITKVDDQGYAADTARRKTDNLIGDIERLKGELETLAIQAGSTSDGGLRWLVQAAEALVSQFGSLPPAVSGTAVALAGAAGAALLLGAGWLKARRTNAEMLTELRATGPVGERAARGMQSAQRGATRAAVAFVALQVAGAALNAMQKDLNPQIEALGTGLAEWGKSGKLAGEAARLLGEDLDDLNVGLKFLADTDNNRRQFARWGQDLLETVVPGLDGTNTSLTRTRERVEAMDQALAGLVQGGNAASASAAFQRLAEAAEKEGVSVEELRKLFPAYAAALETAGAATGKTAGQVGGLGATAAESAQEVEKLKEAFDALFGAQMSLDQATLKYHQGLADLKAELLDGKRTLDLNSQAGQDNRAAVLQQLQAIDALRQARVAHGMTLDDANAKYQREVEGLRATLLAAGYTKAAVDELLGAYLAIPDQVQTEVSAPGTAAATKNVKDLNYNLGVVPSKKVVGIWANTASANAAIAAVKAKIAELRDRKIYITGTVYWTSKGDLKVPGGTQVKRSAGGPIHGTGPKGVDSVPVLAAPGEHVLTAREVDAAGGHAAVEAWRQSLLRPAPVSYQSVPTSTAVPAASSVSPEMLAAAVRSALVGVSVQMDGRTVGYIQGREANVFARV</sequence>
<dbReference type="InterPro" id="IPR010090">
    <property type="entry name" value="Phage_tape_meas"/>
</dbReference>
<evidence type="ECO:0000259" key="2">
    <source>
        <dbReference type="Pfam" id="PF10145"/>
    </source>
</evidence>
<reference evidence="3 4" key="1">
    <citation type="submission" date="2020-08" db="EMBL/GenBank/DDBJ databases">
        <title>Sequencing the genomes of 1000 actinobacteria strains.</title>
        <authorList>
            <person name="Klenk H.-P."/>
        </authorList>
    </citation>
    <scope>NUCLEOTIDE SEQUENCE [LARGE SCALE GENOMIC DNA]</scope>
    <source>
        <strain evidence="3 4">DSM 45886</strain>
    </source>
</reference>
<dbReference type="Proteomes" id="UP000578819">
    <property type="component" value="Unassembled WGS sequence"/>
</dbReference>
<evidence type="ECO:0000313" key="3">
    <source>
        <dbReference type="EMBL" id="MBB4958956.1"/>
    </source>
</evidence>
<name>A0A7W7SQH0_9ACTN</name>
<comment type="caution">
    <text evidence="3">The sequence shown here is derived from an EMBL/GenBank/DDBJ whole genome shotgun (WGS) entry which is preliminary data.</text>
</comment>
<dbReference type="NCBIfam" id="TIGR01760">
    <property type="entry name" value="tape_meas_TP901"/>
    <property type="match status" value="1"/>
</dbReference>
<accession>A0A7W7SQH0</accession>
<evidence type="ECO:0000313" key="4">
    <source>
        <dbReference type="Proteomes" id="UP000578819"/>
    </source>
</evidence>
<keyword evidence="1" id="KW-1188">Viral release from host cell</keyword>
<dbReference type="RefSeq" id="WP_184534968.1">
    <property type="nucleotide sequence ID" value="NZ_JACHJW010000001.1"/>
</dbReference>
<dbReference type="Pfam" id="PF10145">
    <property type="entry name" value="PhageMin_Tail"/>
    <property type="match status" value="1"/>
</dbReference>
<protein>
    <submittedName>
        <fullName evidence="3">TP901 family phage tail tape measure protein</fullName>
    </submittedName>
</protein>
<dbReference type="PANTHER" id="PTHR37813:SF1">
    <property type="entry name" value="FELS-2 PROPHAGE PROTEIN"/>
    <property type="match status" value="1"/>
</dbReference>
<gene>
    <name evidence="3" type="ORF">FHR38_002689</name>
</gene>
<dbReference type="AlphaFoldDB" id="A0A7W7SQH0"/>